<organism evidence="2 3">
    <name type="scientific">Sphaceloma murrayae</name>
    <dbReference type="NCBI Taxonomy" id="2082308"/>
    <lineage>
        <taxon>Eukaryota</taxon>
        <taxon>Fungi</taxon>
        <taxon>Dikarya</taxon>
        <taxon>Ascomycota</taxon>
        <taxon>Pezizomycotina</taxon>
        <taxon>Dothideomycetes</taxon>
        <taxon>Dothideomycetidae</taxon>
        <taxon>Myriangiales</taxon>
        <taxon>Elsinoaceae</taxon>
        <taxon>Sphaceloma</taxon>
    </lineage>
</organism>
<gene>
    <name evidence="2" type="ORF">CAC42_7103</name>
</gene>
<dbReference type="Proteomes" id="UP000243797">
    <property type="component" value="Unassembled WGS sequence"/>
</dbReference>
<dbReference type="Gene3D" id="2.160.10.10">
    <property type="entry name" value="Hexapeptide repeat proteins"/>
    <property type="match status" value="1"/>
</dbReference>
<dbReference type="SUPFAM" id="SSF51161">
    <property type="entry name" value="Trimeric LpxA-like enzymes"/>
    <property type="match status" value="1"/>
</dbReference>
<dbReference type="AlphaFoldDB" id="A0A2K1QR50"/>
<proteinExistence type="predicted"/>
<dbReference type="PROSITE" id="PS00101">
    <property type="entry name" value="HEXAPEP_TRANSFERASES"/>
    <property type="match status" value="1"/>
</dbReference>
<dbReference type="PANTHER" id="PTHR23416:SF54">
    <property type="entry name" value="ACETYLTRANSFERASE, CYSE_LACA_LPXA_NODL FAMILY (AFU_ORTHOLOGUE AFUA_2G08430)-RELATED"/>
    <property type="match status" value="1"/>
</dbReference>
<reference evidence="2 3" key="1">
    <citation type="submission" date="2017-06" db="EMBL/GenBank/DDBJ databases">
        <title>Draft genome sequence of a variant of Elsinoe murrayae.</title>
        <authorList>
            <person name="Cheng Q."/>
        </authorList>
    </citation>
    <scope>NUCLEOTIDE SEQUENCE [LARGE SCALE GENOMIC DNA]</scope>
    <source>
        <strain evidence="2 3">CQ-2017a</strain>
    </source>
</reference>
<keyword evidence="3" id="KW-1185">Reference proteome</keyword>
<dbReference type="STRING" id="2082308.A0A2K1QR50"/>
<dbReference type="GO" id="GO:0008374">
    <property type="term" value="F:O-acyltransferase activity"/>
    <property type="evidence" value="ECO:0007669"/>
    <property type="project" value="TreeGrafter"/>
</dbReference>
<dbReference type="OrthoDB" id="25818at2759"/>
<dbReference type="InterPro" id="IPR051159">
    <property type="entry name" value="Hexapeptide_acetyltransf"/>
</dbReference>
<dbReference type="PANTHER" id="PTHR23416">
    <property type="entry name" value="SIALIC ACID SYNTHASE-RELATED"/>
    <property type="match status" value="1"/>
</dbReference>
<name>A0A2K1QR50_9PEZI</name>
<keyword evidence="1" id="KW-0808">Transferase</keyword>
<evidence type="ECO:0000313" key="2">
    <source>
        <dbReference type="EMBL" id="PNS17420.1"/>
    </source>
</evidence>
<dbReference type="InParanoid" id="A0A2K1QR50"/>
<protein>
    <submittedName>
        <fullName evidence="2">Uncharacterized protein</fullName>
    </submittedName>
</protein>
<dbReference type="InterPro" id="IPR011004">
    <property type="entry name" value="Trimer_LpxA-like_sf"/>
</dbReference>
<evidence type="ECO:0000313" key="3">
    <source>
        <dbReference type="Proteomes" id="UP000243797"/>
    </source>
</evidence>
<evidence type="ECO:0000256" key="1">
    <source>
        <dbReference type="ARBA" id="ARBA00022679"/>
    </source>
</evidence>
<dbReference type="CDD" id="cd03357">
    <property type="entry name" value="LbH_MAT_GAT"/>
    <property type="match status" value="1"/>
</dbReference>
<dbReference type="InterPro" id="IPR001451">
    <property type="entry name" value="Hexapep"/>
</dbReference>
<sequence>MVKDRLRCARACKEFNRYAEDVPRRRQVELWRQIVKDDRPLPPQREGSTEEEDDVLFEDDPWVAPPFRADNGNIRVGKGSFINCNCTIIDTCLVTIGSRVMFGPSVHIYSGTHPIDPDLRNGIKGPELGAEVVIGDDCWIGGNATILPGVRIGRGSTVGAGSVVTKDVAEYSVVVGNPAKFLKPAPRNTISEEERQKIYDIAMASS</sequence>
<dbReference type="EMBL" id="NKHZ01000051">
    <property type="protein sequence ID" value="PNS17420.1"/>
    <property type="molecule type" value="Genomic_DNA"/>
</dbReference>
<comment type="caution">
    <text evidence="2">The sequence shown here is derived from an EMBL/GenBank/DDBJ whole genome shotgun (WGS) entry which is preliminary data.</text>
</comment>
<accession>A0A2K1QR50</accession>
<dbReference type="Pfam" id="PF00132">
    <property type="entry name" value="Hexapep"/>
    <property type="match status" value="1"/>
</dbReference>
<dbReference type="InterPro" id="IPR018357">
    <property type="entry name" value="Hexapep_transf_CS"/>
</dbReference>